<proteinExistence type="inferred from homology"/>
<dbReference type="SUPFAM" id="SSF55729">
    <property type="entry name" value="Acyl-CoA N-acyltransferases (Nat)"/>
    <property type="match status" value="1"/>
</dbReference>
<feature type="domain" description="N-acetyltransferase" evidence="6">
    <location>
        <begin position="3"/>
        <end position="149"/>
    </location>
</feature>
<dbReference type="InterPro" id="IPR000182">
    <property type="entry name" value="GNAT_dom"/>
</dbReference>
<evidence type="ECO:0000256" key="5">
    <source>
        <dbReference type="RuleBase" id="RU363094"/>
    </source>
</evidence>
<evidence type="ECO:0000256" key="4">
    <source>
        <dbReference type="ARBA" id="ARBA00023315"/>
    </source>
</evidence>
<evidence type="ECO:0000259" key="6">
    <source>
        <dbReference type="PROSITE" id="PS51186"/>
    </source>
</evidence>
<dbReference type="InterPro" id="IPR016181">
    <property type="entry name" value="Acyl_CoA_acyltransferase"/>
</dbReference>
<reference evidence="7 8" key="1">
    <citation type="submission" date="2018-02" db="EMBL/GenBank/DDBJ databases">
        <title>Draft genome sequencing of Pseudomonas frederiksbergensis 11-D3.</title>
        <authorList>
            <person name="Zheng B.-X."/>
        </authorList>
    </citation>
    <scope>NUCLEOTIDE SEQUENCE [LARGE SCALE GENOMIC DNA]</scope>
    <source>
        <strain evidence="7 8">11-D3</strain>
    </source>
</reference>
<dbReference type="Pfam" id="PF00583">
    <property type="entry name" value="Acetyltransf_1"/>
    <property type="match status" value="1"/>
</dbReference>
<dbReference type="AlphaFoldDB" id="A0A2S8HN25"/>
<evidence type="ECO:0000313" key="8">
    <source>
        <dbReference type="Proteomes" id="UP000239687"/>
    </source>
</evidence>
<dbReference type="EMBL" id="PUIN01000006">
    <property type="protein sequence ID" value="PQP03963.1"/>
    <property type="molecule type" value="Genomic_DNA"/>
</dbReference>
<dbReference type="Proteomes" id="UP000239687">
    <property type="component" value="Unassembled WGS sequence"/>
</dbReference>
<sequence>MNPVFRLAVIEDLPALLALEQQCFTTDRLNRRSFRWMISRAHGQLLVAQRGERLVGYALVLFHRGTSRARLYSIAIAVDARGSGLGKQLLERAEACALEHDCAYLRLEVRIDNPMAIALYERNGYRRFGLIHDYYQDHADALRLEKHVL</sequence>
<dbReference type="CDD" id="cd04301">
    <property type="entry name" value="NAT_SF"/>
    <property type="match status" value="1"/>
</dbReference>
<keyword evidence="4" id="KW-0012">Acyltransferase</keyword>
<dbReference type="InterPro" id="IPR006464">
    <property type="entry name" value="AcTrfase_RimI/Ard1"/>
</dbReference>
<keyword evidence="3 7" id="KW-0808">Transferase</keyword>
<accession>A0A2S8HN25</accession>
<evidence type="ECO:0000256" key="1">
    <source>
        <dbReference type="ARBA" id="ARBA00005395"/>
    </source>
</evidence>
<comment type="similarity">
    <text evidence="1 5">Belongs to the acetyltransferase family. RimI subfamily.</text>
</comment>
<comment type="function">
    <text evidence="5">Acetylates the N-terminal alanine of ribosomal protein bS18.</text>
</comment>
<protein>
    <recommendedName>
        <fullName evidence="5">[Ribosomal protein bS18]-alanine N-acetyltransferase</fullName>
        <ecNumber evidence="5">2.3.1.266</ecNumber>
    </recommendedName>
</protein>
<dbReference type="PROSITE" id="PS51186">
    <property type="entry name" value="GNAT"/>
    <property type="match status" value="1"/>
</dbReference>
<dbReference type="GO" id="GO:0005737">
    <property type="term" value="C:cytoplasm"/>
    <property type="evidence" value="ECO:0007669"/>
    <property type="project" value="UniProtKB-SubCell"/>
</dbReference>
<dbReference type="NCBIfam" id="TIGR01575">
    <property type="entry name" value="rimI"/>
    <property type="match status" value="1"/>
</dbReference>
<evidence type="ECO:0000256" key="3">
    <source>
        <dbReference type="ARBA" id="ARBA00022679"/>
    </source>
</evidence>
<dbReference type="InterPro" id="IPR050680">
    <property type="entry name" value="YpeA/RimI_acetyltransf"/>
</dbReference>
<dbReference type="EC" id="2.3.1.266" evidence="5"/>
<name>A0A2S8HN25_9PSED</name>
<comment type="subcellular location">
    <subcellularLocation>
        <location evidence="5">Cytoplasm</location>
    </subcellularLocation>
</comment>
<comment type="catalytic activity">
    <reaction evidence="5">
        <text>N-terminal L-alanyl-[ribosomal protein bS18] + acetyl-CoA = N-terminal N(alpha)-acetyl-L-alanyl-[ribosomal protein bS18] + CoA + H(+)</text>
        <dbReference type="Rhea" id="RHEA:43756"/>
        <dbReference type="Rhea" id="RHEA-COMP:10676"/>
        <dbReference type="Rhea" id="RHEA-COMP:10677"/>
        <dbReference type="ChEBI" id="CHEBI:15378"/>
        <dbReference type="ChEBI" id="CHEBI:57287"/>
        <dbReference type="ChEBI" id="CHEBI:57288"/>
        <dbReference type="ChEBI" id="CHEBI:64718"/>
        <dbReference type="ChEBI" id="CHEBI:83683"/>
        <dbReference type="EC" id="2.3.1.266"/>
    </reaction>
</comment>
<dbReference type="PANTHER" id="PTHR43420">
    <property type="entry name" value="ACETYLTRANSFERASE"/>
    <property type="match status" value="1"/>
</dbReference>
<keyword evidence="2 5" id="KW-0963">Cytoplasm</keyword>
<organism evidence="7 8">
    <name type="scientific">Pseudomonas frederiksbergensis</name>
    <dbReference type="NCBI Taxonomy" id="104087"/>
    <lineage>
        <taxon>Bacteria</taxon>
        <taxon>Pseudomonadati</taxon>
        <taxon>Pseudomonadota</taxon>
        <taxon>Gammaproteobacteria</taxon>
        <taxon>Pseudomonadales</taxon>
        <taxon>Pseudomonadaceae</taxon>
        <taxon>Pseudomonas</taxon>
    </lineage>
</organism>
<dbReference type="GO" id="GO:0008999">
    <property type="term" value="F:protein-N-terminal-alanine acetyltransferase activity"/>
    <property type="evidence" value="ECO:0007669"/>
    <property type="project" value="UniProtKB-EC"/>
</dbReference>
<dbReference type="Gene3D" id="3.40.630.30">
    <property type="match status" value="1"/>
</dbReference>
<evidence type="ECO:0000313" key="7">
    <source>
        <dbReference type="EMBL" id="PQP03963.1"/>
    </source>
</evidence>
<comment type="caution">
    <text evidence="7">The sequence shown here is derived from an EMBL/GenBank/DDBJ whole genome shotgun (WGS) entry which is preliminary data.</text>
</comment>
<gene>
    <name evidence="7" type="primary">rimI</name>
    <name evidence="7" type="ORF">C5612_12080</name>
</gene>
<evidence type="ECO:0000256" key="2">
    <source>
        <dbReference type="ARBA" id="ARBA00022490"/>
    </source>
</evidence>